<dbReference type="STRING" id="106549.A0A540KND8"/>
<dbReference type="SUPFAM" id="SSF54001">
    <property type="entry name" value="Cysteine proteinases"/>
    <property type="match status" value="1"/>
</dbReference>
<dbReference type="EMBL" id="VIEB01001082">
    <property type="protein sequence ID" value="TQD75669.1"/>
    <property type="molecule type" value="Genomic_DNA"/>
</dbReference>
<dbReference type="Proteomes" id="UP000315295">
    <property type="component" value="Unassembled WGS sequence"/>
</dbReference>
<evidence type="ECO:0000256" key="4">
    <source>
        <dbReference type="SAM" id="Coils"/>
    </source>
</evidence>
<comment type="caution">
    <text evidence="6">The sequence shown here is derived from an EMBL/GenBank/DDBJ whole genome shotgun (WGS) entry which is preliminary data.</text>
</comment>
<proteinExistence type="inferred from homology"/>
<evidence type="ECO:0000256" key="2">
    <source>
        <dbReference type="ARBA" id="ARBA00022670"/>
    </source>
</evidence>
<keyword evidence="7" id="KW-1185">Reference proteome</keyword>
<organism evidence="6 7">
    <name type="scientific">Malus baccata</name>
    <name type="common">Siberian crab apple</name>
    <name type="synonym">Pyrus baccata</name>
    <dbReference type="NCBI Taxonomy" id="106549"/>
    <lineage>
        <taxon>Eukaryota</taxon>
        <taxon>Viridiplantae</taxon>
        <taxon>Streptophyta</taxon>
        <taxon>Embryophyta</taxon>
        <taxon>Tracheophyta</taxon>
        <taxon>Spermatophyta</taxon>
        <taxon>Magnoliopsida</taxon>
        <taxon>eudicotyledons</taxon>
        <taxon>Gunneridae</taxon>
        <taxon>Pentapetalae</taxon>
        <taxon>rosids</taxon>
        <taxon>fabids</taxon>
        <taxon>Rosales</taxon>
        <taxon>Rosaceae</taxon>
        <taxon>Amygdaloideae</taxon>
        <taxon>Maleae</taxon>
        <taxon>Malus</taxon>
    </lineage>
</organism>
<name>A0A540KND8_MALBA</name>
<evidence type="ECO:0000256" key="1">
    <source>
        <dbReference type="ARBA" id="ARBA00005234"/>
    </source>
</evidence>
<sequence length="831" mass="95316">MEINRKQFGKMQYRAAFGPFLNVFNVLKLEVQEEHREIIKGTPFWGLFRAYDGGLVSDDMCRKTYVDIIRIINCFNAETSEFKFGDRCEKFTGFEVEELLGLPNFGRDINLNERCSKSEEGFIKRNFKTVDRVTRQNIESAMITIVTGKTQQNREDFVCLMCLHLCITLLFCNSGSTISWNITSRCQDVRTMAGYNWAKATSDCLQKQLVKNCRKPSHVSGCVVLLPFWFCEKSSLVEPVRGRMDLAPKFVKWDLQVLHEAMSAIEIDRLQISDTSESHMTRSLRCEPHIMVSPHRDNDQDFMDVKDVHKTPAIGILKSKFRRYESQQPIAAHKSLAKNMTSSVTVDSVTSEKKNLGVANHRLTTSVSGGSNFDEIRTKEVASTTSEKEFNPSKMFQLISSQDNLYHKGVIECELVEAHHVPKDSELSVEQRLEKERSENKSLKEEIKKLKIEVEVAQVHSVVYHEMCCDTEALVADSYNQYDDLSSDLTQLLECIEKEMGENKHASSPEIATWIVRLKSKQRKPKRLTGFVYDEMKSWREPKKAKLKEIVPSVVYPAKNDEIVDTTKGKAQIGSEAIGRHTVKGKQRIGVTLDPSCMSVWMYLSNEEQDRMHQYFLCADSGVPFWKGSYSAVYKDDLRDLLTGSAITCNVIDSFGEILLAELGKEGRMKTISHIMTTYSWEYLQRGDGKSVGQFLFDPLLDVLSRVDYIFFPMRHHDQFHFTLLVLQKDEEQWFHYDPMRCVTDTSNDRCFADAEELRDAVTMFLQYNSCIAPVMLNDGYRMRQSVSEGERSIQSPLTQSEIQTLQWLISADPNYPLWPSLSCPRQLDGS</sequence>
<dbReference type="Gene3D" id="3.40.395.10">
    <property type="entry name" value="Adenoviral Proteinase, Chain A"/>
    <property type="match status" value="1"/>
</dbReference>
<keyword evidence="4" id="KW-0175">Coiled coil</keyword>
<protein>
    <recommendedName>
        <fullName evidence="5">Ubiquitin-like protease family profile domain-containing protein</fullName>
    </recommendedName>
</protein>
<evidence type="ECO:0000259" key="5">
    <source>
        <dbReference type="PROSITE" id="PS50600"/>
    </source>
</evidence>
<keyword evidence="2" id="KW-0645">Protease</keyword>
<gene>
    <name evidence="6" type="ORF">C1H46_038811</name>
</gene>
<dbReference type="InterPro" id="IPR038765">
    <property type="entry name" value="Papain-like_cys_pep_sf"/>
</dbReference>
<evidence type="ECO:0000313" key="6">
    <source>
        <dbReference type="EMBL" id="TQD75669.1"/>
    </source>
</evidence>
<dbReference type="GO" id="GO:0006508">
    <property type="term" value="P:proteolysis"/>
    <property type="evidence" value="ECO:0007669"/>
    <property type="project" value="UniProtKB-KW"/>
</dbReference>
<evidence type="ECO:0000256" key="3">
    <source>
        <dbReference type="ARBA" id="ARBA00022801"/>
    </source>
</evidence>
<comment type="similarity">
    <text evidence="1">Belongs to the peptidase C48 family.</text>
</comment>
<reference evidence="6 7" key="1">
    <citation type="journal article" date="2019" name="G3 (Bethesda)">
        <title>Sequencing of a Wild Apple (Malus baccata) Genome Unravels the Differences Between Cultivated and Wild Apple Species Regarding Disease Resistance and Cold Tolerance.</title>
        <authorList>
            <person name="Chen X."/>
        </authorList>
    </citation>
    <scope>NUCLEOTIDE SEQUENCE [LARGE SCALE GENOMIC DNA]</scope>
    <source>
        <strain evidence="7">cv. Shandingzi</strain>
        <tissue evidence="6">Leaves</tissue>
    </source>
</reference>
<dbReference type="PROSITE" id="PS50600">
    <property type="entry name" value="ULP_PROTEASE"/>
    <property type="match status" value="1"/>
</dbReference>
<evidence type="ECO:0000313" key="7">
    <source>
        <dbReference type="Proteomes" id="UP000315295"/>
    </source>
</evidence>
<keyword evidence="3" id="KW-0378">Hydrolase</keyword>
<dbReference type="InterPro" id="IPR003653">
    <property type="entry name" value="Peptidase_C48_C"/>
</dbReference>
<accession>A0A540KND8</accession>
<feature type="coiled-coil region" evidence="4">
    <location>
        <begin position="426"/>
        <end position="460"/>
    </location>
</feature>
<feature type="domain" description="Ubiquitin-like protease family profile" evidence="5">
    <location>
        <begin position="631"/>
        <end position="831"/>
    </location>
</feature>
<dbReference type="GO" id="GO:0008234">
    <property type="term" value="F:cysteine-type peptidase activity"/>
    <property type="evidence" value="ECO:0007669"/>
    <property type="project" value="InterPro"/>
</dbReference>
<dbReference type="AlphaFoldDB" id="A0A540KND8"/>